<keyword evidence="6 11" id="KW-0862">Zinc</keyword>
<evidence type="ECO:0000256" key="7">
    <source>
        <dbReference type="ARBA" id="ARBA00023015"/>
    </source>
</evidence>
<feature type="domain" description="ZAD" evidence="14">
    <location>
        <begin position="3"/>
        <end position="74"/>
    </location>
</feature>
<keyword evidence="5 10" id="KW-0863">Zinc-finger</keyword>
<evidence type="ECO:0000259" key="13">
    <source>
        <dbReference type="PROSITE" id="PS50157"/>
    </source>
</evidence>
<feature type="binding site" evidence="11">
    <location>
        <position position="50"/>
    </location>
    <ligand>
        <name>Zn(2+)</name>
        <dbReference type="ChEBI" id="CHEBI:29105"/>
    </ligand>
</feature>
<evidence type="ECO:0000259" key="14">
    <source>
        <dbReference type="PROSITE" id="PS51915"/>
    </source>
</evidence>
<dbReference type="GO" id="GO:0000978">
    <property type="term" value="F:RNA polymerase II cis-regulatory region sequence-specific DNA binding"/>
    <property type="evidence" value="ECO:0007669"/>
    <property type="project" value="TreeGrafter"/>
</dbReference>
<dbReference type="PROSITE" id="PS50157">
    <property type="entry name" value="ZINC_FINGER_C2H2_2"/>
    <property type="match status" value="8"/>
</dbReference>
<organism>
    <name type="scientific">Pediculus humanus subsp. corporis</name>
    <name type="common">Body louse</name>
    <dbReference type="NCBI Taxonomy" id="121224"/>
    <lineage>
        <taxon>Eukaryota</taxon>
        <taxon>Metazoa</taxon>
        <taxon>Ecdysozoa</taxon>
        <taxon>Arthropoda</taxon>
        <taxon>Hexapoda</taxon>
        <taxon>Insecta</taxon>
        <taxon>Pterygota</taxon>
        <taxon>Neoptera</taxon>
        <taxon>Paraneoptera</taxon>
        <taxon>Psocodea</taxon>
        <taxon>Troctomorpha</taxon>
        <taxon>Phthiraptera</taxon>
        <taxon>Anoplura</taxon>
        <taxon>Pediculidae</taxon>
        <taxon>Pediculus</taxon>
    </lineage>
</organism>
<feature type="domain" description="C2H2-type" evidence="13">
    <location>
        <begin position="450"/>
        <end position="479"/>
    </location>
</feature>
<evidence type="ECO:0000313" key="16">
    <source>
        <dbReference type="EnsemblMetazoa" id="PHUM172730-PA"/>
    </source>
</evidence>
<keyword evidence="4" id="KW-0677">Repeat</keyword>
<dbReference type="CTD" id="8236739"/>
<keyword evidence="7" id="KW-0805">Transcription regulation</keyword>
<dbReference type="GO" id="GO:0008270">
    <property type="term" value="F:zinc ion binding"/>
    <property type="evidence" value="ECO:0007669"/>
    <property type="project" value="UniProtKB-UniRule"/>
</dbReference>
<dbReference type="InParanoid" id="E0VG40"/>
<dbReference type="FunFam" id="3.30.160.60:FF:000446">
    <property type="entry name" value="Zinc finger protein"/>
    <property type="match status" value="1"/>
</dbReference>
<dbReference type="FunFam" id="3.30.160.60:FF:000624">
    <property type="entry name" value="zinc finger protein 697"/>
    <property type="match status" value="1"/>
</dbReference>
<feature type="domain" description="C2H2-type" evidence="13">
    <location>
        <begin position="239"/>
        <end position="266"/>
    </location>
</feature>
<dbReference type="FunFam" id="3.30.160.60:FF:000202">
    <property type="entry name" value="Zinc finger protein 574"/>
    <property type="match status" value="1"/>
</dbReference>
<dbReference type="HOGENOM" id="CLU_487643_0_0_1"/>
<dbReference type="Pfam" id="PF00096">
    <property type="entry name" value="zf-C2H2"/>
    <property type="match status" value="3"/>
</dbReference>
<dbReference type="PROSITE" id="PS51915">
    <property type="entry name" value="ZAD"/>
    <property type="match status" value="1"/>
</dbReference>
<dbReference type="KEGG" id="phu:Phum_PHUM172730"/>
<evidence type="ECO:0000256" key="11">
    <source>
        <dbReference type="PROSITE-ProRule" id="PRU01263"/>
    </source>
</evidence>
<dbReference type="SMART" id="SM00868">
    <property type="entry name" value="zf-AD"/>
    <property type="match status" value="1"/>
</dbReference>
<dbReference type="GO" id="GO:0032502">
    <property type="term" value="P:developmental process"/>
    <property type="evidence" value="ECO:0007669"/>
    <property type="project" value="UniProtKB-ARBA"/>
</dbReference>
<sequence length="520" mass="60637">MNTLCRICAKKCSKLTPIFEDETLAQKINKCLSIKVTVTDNLPLNVCDFCFFKINNSYLLYEIANQSDKSLKKLWKILLKETGHCSLKNYSATDQDKIDCNLSNNFNDVNILQTTDGNSEDVTQLKKSVLVSNKFCVTKPAVDEFGKKGFFTVVCNKNDIKNSNLNEPENLLSINENDSKQGEEEYNKCDTIDNKSSEKRKSTHSQQKPYLCDICGKSFRHLNNLKCHKKIHMGIKKLHACKLCKKTFLSNFFLQEHMNIHTGKTPYKCLVCNKEFREKVHLRQHKWTHSEEKFTCNICGKKFNRKGNMNKHKKKYHQNNSLEKENSILNDSTNLEKICCPMCEENFSEQLLLKAHIKHFHKDQKTFSCLLCGKKFKHSGSLTYHRRAAHTGEKPFQCNYCDKKFSLRSVHKKIHSCERNYVCDDCGKAYIQKYDLIKHKKIHDYKNKRFFCKYCGNHFSRKSDITKHSTCQYNISRKINKEIDEAEKILDSVSKSFLIEEPFSLGSKETILENKIFDEK</sequence>
<evidence type="ECO:0000313" key="17">
    <source>
        <dbReference type="Proteomes" id="UP000009046"/>
    </source>
</evidence>
<feature type="binding site" evidence="11">
    <location>
        <position position="47"/>
    </location>
    <ligand>
        <name>Zn(2+)</name>
        <dbReference type="ChEBI" id="CHEBI:29105"/>
    </ligand>
</feature>
<dbReference type="InterPro" id="IPR013087">
    <property type="entry name" value="Znf_C2H2_type"/>
</dbReference>
<dbReference type="PROSITE" id="PS00028">
    <property type="entry name" value="ZINC_FINGER_C2H2_1"/>
    <property type="match status" value="6"/>
</dbReference>
<evidence type="ECO:0000256" key="1">
    <source>
        <dbReference type="ARBA" id="ARBA00004123"/>
    </source>
</evidence>
<dbReference type="SUPFAM" id="SSF57716">
    <property type="entry name" value="Glucocorticoid receptor-like (DNA-binding domain)"/>
    <property type="match status" value="1"/>
</dbReference>
<evidence type="ECO:0000256" key="8">
    <source>
        <dbReference type="ARBA" id="ARBA00023163"/>
    </source>
</evidence>
<feature type="region of interest" description="Disordered" evidence="12">
    <location>
        <begin position="176"/>
        <end position="202"/>
    </location>
</feature>
<keyword evidence="3 11" id="KW-0479">Metal-binding</keyword>
<evidence type="ECO:0000256" key="2">
    <source>
        <dbReference type="ARBA" id="ARBA00006991"/>
    </source>
</evidence>
<comment type="similarity">
    <text evidence="2">Belongs to the krueppel C2H2-type zinc-finger protein family.</text>
</comment>
<dbReference type="GO" id="GO:0001227">
    <property type="term" value="F:DNA-binding transcription repressor activity, RNA polymerase II-specific"/>
    <property type="evidence" value="ECO:0007669"/>
    <property type="project" value="TreeGrafter"/>
</dbReference>
<accession>E0VG40</accession>
<dbReference type="FunFam" id="3.30.160.60:FF:000017">
    <property type="entry name" value="zinc finger protein 62 homolog"/>
    <property type="match status" value="1"/>
</dbReference>
<reference evidence="16" key="3">
    <citation type="submission" date="2020-05" db="UniProtKB">
        <authorList>
            <consortium name="EnsemblMetazoa"/>
        </authorList>
    </citation>
    <scope>IDENTIFICATION</scope>
    <source>
        <strain evidence="16">USDA</strain>
    </source>
</reference>
<dbReference type="Gene3D" id="3.30.160.60">
    <property type="entry name" value="Classic Zinc Finger"/>
    <property type="match status" value="7"/>
</dbReference>
<dbReference type="EnsemblMetazoa" id="PHUM172730-RA">
    <property type="protein sequence ID" value="PHUM172730-PA"/>
    <property type="gene ID" value="PHUM172730"/>
</dbReference>
<dbReference type="InterPro" id="IPR036236">
    <property type="entry name" value="Znf_C2H2_sf"/>
</dbReference>
<dbReference type="Gene3D" id="3.40.1800.20">
    <property type="match status" value="1"/>
</dbReference>
<keyword evidence="17" id="KW-1185">Reference proteome</keyword>
<dbReference type="Pfam" id="PF07776">
    <property type="entry name" value="zf-AD"/>
    <property type="match status" value="1"/>
</dbReference>
<dbReference type="GO" id="GO:0005654">
    <property type="term" value="C:nucleoplasm"/>
    <property type="evidence" value="ECO:0007669"/>
    <property type="project" value="TreeGrafter"/>
</dbReference>
<keyword evidence="8" id="KW-0804">Transcription</keyword>
<dbReference type="SMART" id="SM00355">
    <property type="entry name" value="ZnF_C2H2"/>
    <property type="match status" value="9"/>
</dbReference>
<evidence type="ECO:0000256" key="12">
    <source>
        <dbReference type="SAM" id="MobiDB-lite"/>
    </source>
</evidence>
<name>E0VG40_PEDHC</name>
<reference evidence="15" key="2">
    <citation type="submission" date="2007-04" db="EMBL/GenBank/DDBJ databases">
        <title>The genome of the human body louse.</title>
        <authorList>
            <consortium name="The Human Body Louse Genome Consortium"/>
            <person name="Kirkness E."/>
            <person name="Walenz B."/>
            <person name="Hass B."/>
            <person name="Bruggner R."/>
            <person name="Strausberg R."/>
        </authorList>
    </citation>
    <scope>NUCLEOTIDE SEQUENCE</scope>
    <source>
        <strain evidence="15">USDA</strain>
    </source>
</reference>
<feature type="domain" description="C2H2-type" evidence="13">
    <location>
        <begin position="294"/>
        <end position="322"/>
    </location>
</feature>
<reference evidence="15" key="1">
    <citation type="submission" date="2007-04" db="EMBL/GenBank/DDBJ databases">
        <title>Annotation of Pediculus humanus corporis strain USDA.</title>
        <authorList>
            <person name="Kirkness E."/>
            <person name="Hannick L."/>
            <person name="Hass B."/>
            <person name="Bruggner R."/>
            <person name="Lawson D."/>
            <person name="Bidwell S."/>
            <person name="Joardar V."/>
            <person name="Caler E."/>
            <person name="Walenz B."/>
            <person name="Inman J."/>
            <person name="Schobel S."/>
            <person name="Galinsky K."/>
            <person name="Amedeo P."/>
            <person name="Strausberg R."/>
        </authorList>
    </citation>
    <scope>NUCLEOTIDE SEQUENCE</scope>
    <source>
        <strain evidence="15">USDA</strain>
    </source>
</reference>
<evidence type="ECO:0000256" key="5">
    <source>
        <dbReference type="ARBA" id="ARBA00022771"/>
    </source>
</evidence>
<dbReference type="Proteomes" id="UP000009046">
    <property type="component" value="Unassembled WGS sequence"/>
</dbReference>
<protein>
    <submittedName>
        <fullName evidence="15">Krueppel c2h2-type zinc finger protein, putative</fullName>
    </submittedName>
</protein>
<evidence type="ECO:0000313" key="15">
    <source>
        <dbReference type="EMBL" id="EEB12346.1"/>
    </source>
</evidence>
<feature type="domain" description="C2H2-type" evidence="13">
    <location>
        <begin position="210"/>
        <end position="237"/>
    </location>
</feature>
<feature type="binding site" evidence="11">
    <location>
        <position position="8"/>
    </location>
    <ligand>
        <name>Zn(2+)</name>
        <dbReference type="ChEBI" id="CHEBI:29105"/>
    </ligand>
</feature>
<evidence type="ECO:0000256" key="3">
    <source>
        <dbReference type="ARBA" id="ARBA00022723"/>
    </source>
</evidence>
<dbReference type="OrthoDB" id="6077919at2759"/>
<dbReference type="GeneID" id="8236739"/>
<dbReference type="SUPFAM" id="SSF57667">
    <property type="entry name" value="beta-beta-alpha zinc fingers"/>
    <property type="match status" value="5"/>
</dbReference>
<dbReference type="VEuPathDB" id="VectorBase:PHUM172730"/>
<evidence type="ECO:0000256" key="6">
    <source>
        <dbReference type="ARBA" id="ARBA00022833"/>
    </source>
</evidence>
<feature type="binding site" evidence="11">
    <location>
        <position position="5"/>
    </location>
    <ligand>
        <name>Zn(2+)</name>
        <dbReference type="ChEBI" id="CHEBI:29105"/>
    </ligand>
</feature>
<dbReference type="AlphaFoldDB" id="E0VG40"/>
<dbReference type="PANTHER" id="PTHR24399:SF23">
    <property type="entry name" value="C2H2-TYPE DOMAIN-CONTAINING PROTEIN"/>
    <property type="match status" value="1"/>
</dbReference>
<dbReference type="Pfam" id="PF13912">
    <property type="entry name" value="zf-C2H2_6"/>
    <property type="match status" value="1"/>
</dbReference>
<dbReference type="InterPro" id="IPR012934">
    <property type="entry name" value="Znf_AD"/>
</dbReference>
<feature type="domain" description="C2H2-type" evidence="13">
    <location>
        <begin position="421"/>
        <end position="448"/>
    </location>
</feature>
<feature type="domain" description="C2H2-type" evidence="13">
    <location>
        <begin position="367"/>
        <end position="395"/>
    </location>
</feature>
<dbReference type="EMBL" id="AAZO01002005">
    <property type="status" value="NOT_ANNOTATED_CDS"/>
    <property type="molecule type" value="Genomic_DNA"/>
</dbReference>
<keyword evidence="9" id="KW-0539">Nucleus</keyword>
<dbReference type="RefSeq" id="XP_002425084.1">
    <property type="nucleotide sequence ID" value="XM_002425039.1"/>
</dbReference>
<proteinExistence type="inferred from homology"/>
<dbReference type="OMA" id="FFTRENS"/>
<dbReference type="EMBL" id="DS235131">
    <property type="protein sequence ID" value="EEB12346.1"/>
    <property type="molecule type" value="Genomic_DNA"/>
</dbReference>
<evidence type="ECO:0000256" key="10">
    <source>
        <dbReference type="PROSITE-ProRule" id="PRU00042"/>
    </source>
</evidence>
<gene>
    <name evidence="16" type="primary">8236739</name>
    <name evidence="15" type="ORF">Phum_PHUM172730</name>
</gene>
<feature type="domain" description="C2H2-type" evidence="13">
    <location>
        <begin position="267"/>
        <end position="294"/>
    </location>
</feature>
<evidence type="ECO:0000256" key="9">
    <source>
        <dbReference type="ARBA" id="ARBA00023242"/>
    </source>
</evidence>
<dbReference type="eggNOG" id="KOG1721">
    <property type="taxonomic scope" value="Eukaryota"/>
</dbReference>
<feature type="domain" description="C2H2-type" evidence="13">
    <location>
        <begin position="338"/>
        <end position="366"/>
    </location>
</feature>
<dbReference type="PANTHER" id="PTHR24399">
    <property type="entry name" value="ZINC FINGER AND BTB DOMAIN-CONTAINING"/>
    <property type="match status" value="1"/>
</dbReference>
<feature type="compositionally biased region" description="Basic and acidic residues" evidence="12">
    <location>
        <begin position="177"/>
        <end position="200"/>
    </location>
</feature>
<comment type="subcellular location">
    <subcellularLocation>
        <location evidence="1">Nucleus</location>
    </subcellularLocation>
</comment>
<evidence type="ECO:0000256" key="4">
    <source>
        <dbReference type="ARBA" id="ARBA00022737"/>
    </source>
</evidence>